<evidence type="ECO:0000259" key="11">
    <source>
        <dbReference type="Pfam" id="PF08436"/>
    </source>
</evidence>
<dbReference type="GO" id="GO:0030604">
    <property type="term" value="F:1-deoxy-D-xylulose-5-phosphate reductoisomerase activity"/>
    <property type="evidence" value="ECO:0007669"/>
    <property type="project" value="UniProtKB-UniRule"/>
</dbReference>
<dbReference type="Gene3D" id="1.10.1740.10">
    <property type="match status" value="1"/>
</dbReference>
<keyword evidence="9" id="KW-0460">Magnesium</keyword>
<dbReference type="GO" id="GO:0016853">
    <property type="term" value="F:isomerase activity"/>
    <property type="evidence" value="ECO:0007669"/>
    <property type="project" value="UniProtKB-KW"/>
</dbReference>
<evidence type="ECO:0000256" key="9">
    <source>
        <dbReference type="HAMAP-Rule" id="MF_00183"/>
    </source>
</evidence>
<dbReference type="FunFam" id="3.40.50.720:FF:000045">
    <property type="entry name" value="1-deoxy-D-xylulose 5-phosphate reductoisomerase"/>
    <property type="match status" value="1"/>
</dbReference>
<feature type="binding site" evidence="9">
    <location>
        <position position="142"/>
    </location>
    <ligand>
        <name>NADPH</name>
        <dbReference type="ChEBI" id="CHEBI:57783"/>
    </ligand>
</feature>
<comment type="function">
    <text evidence="9">Catalyzes the NADPH-dependent rearrangement and reduction of 1-deoxy-D-xylulose-5-phosphate (DXP) to 2-C-methyl-D-erythritol 4-phosphate (MEP).</text>
</comment>
<feature type="binding site" evidence="9">
    <location>
        <position position="234"/>
    </location>
    <ligand>
        <name>1-deoxy-D-xylulose 5-phosphate</name>
        <dbReference type="ChEBI" id="CHEBI:57792"/>
    </ligand>
</feature>
<dbReference type="HOGENOM" id="CLU_035714_4_0_7"/>
<dbReference type="GO" id="GO:0030145">
    <property type="term" value="F:manganese ion binding"/>
    <property type="evidence" value="ECO:0007669"/>
    <property type="project" value="TreeGrafter"/>
</dbReference>
<evidence type="ECO:0000256" key="4">
    <source>
        <dbReference type="ARBA" id="ARBA00022857"/>
    </source>
</evidence>
<feature type="binding site" evidence="9">
    <location>
        <position position="168"/>
    </location>
    <ligand>
        <name>Mn(2+)</name>
        <dbReference type="ChEBI" id="CHEBI:29035"/>
    </ligand>
</feature>
<keyword evidence="14" id="KW-1185">Reference proteome</keyword>
<comment type="cofactor">
    <cofactor evidence="9">
        <name>Mg(2+)</name>
        <dbReference type="ChEBI" id="CHEBI:18420"/>
    </cofactor>
    <cofactor evidence="9">
        <name>Mn(2+)</name>
        <dbReference type="ChEBI" id="CHEBI:29035"/>
    </cofactor>
</comment>
<feature type="binding site" evidence="9">
    <location>
        <position position="238"/>
    </location>
    <ligand>
        <name>1-deoxy-D-xylulose 5-phosphate</name>
        <dbReference type="ChEBI" id="CHEBI:57792"/>
    </ligand>
</feature>
<evidence type="ECO:0000256" key="8">
    <source>
        <dbReference type="ARBA" id="ARBA00048543"/>
    </source>
</evidence>
<dbReference type="InterPro" id="IPR036169">
    <property type="entry name" value="DXPR_C_sf"/>
</dbReference>
<evidence type="ECO:0000313" key="14">
    <source>
        <dbReference type="Proteomes" id="UP000002191"/>
    </source>
</evidence>
<dbReference type="eggNOG" id="COG0743">
    <property type="taxonomic scope" value="Bacteria"/>
</dbReference>
<evidence type="ECO:0000256" key="6">
    <source>
        <dbReference type="ARBA" id="ARBA00023211"/>
    </source>
</evidence>
<evidence type="ECO:0000256" key="7">
    <source>
        <dbReference type="ARBA" id="ARBA00023229"/>
    </source>
</evidence>
<evidence type="ECO:0000256" key="1">
    <source>
        <dbReference type="ARBA" id="ARBA00005094"/>
    </source>
</evidence>
<dbReference type="InterPro" id="IPR003821">
    <property type="entry name" value="DXP_reductoisomerase"/>
</dbReference>
<feature type="binding site" evidence="9">
    <location>
        <position position="53"/>
    </location>
    <ligand>
        <name>NADPH</name>
        <dbReference type="ChEBI" id="CHEBI:57783"/>
    </ligand>
</feature>
<dbReference type="InterPro" id="IPR013512">
    <property type="entry name" value="DXP_reductoisomerase_N"/>
</dbReference>
<name>E6VSU8_PSEA9</name>
<keyword evidence="7 9" id="KW-0414">Isoprene biosynthesis</keyword>
<feature type="binding site" evidence="9">
    <location>
        <position position="30"/>
    </location>
    <ligand>
        <name>NADPH</name>
        <dbReference type="ChEBI" id="CHEBI:57783"/>
    </ligand>
</feature>
<reference evidence="13 14" key="2">
    <citation type="journal article" date="2014" name="Genome Announc.">
        <title>Complete Genome Sequence of the Subsurface, Mesophilic Sulfate-Reducing Bacterium Desulfovibrio aespoeensis Aspo-2.</title>
        <authorList>
            <person name="Pedersen K."/>
            <person name="Bengtsson A."/>
            <person name="Edlund J."/>
            <person name="Rabe L."/>
            <person name="Hazen T."/>
            <person name="Chakraborty R."/>
            <person name="Goodwin L."/>
            <person name="Shapiro N."/>
        </authorList>
    </citation>
    <scope>NUCLEOTIDE SEQUENCE [LARGE SCALE GENOMIC DNA]</scope>
    <source>
        <strain evidence="14">ATCC 700646 / DSM 10631 / Aspo-2</strain>
    </source>
</reference>
<dbReference type="Gene3D" id="3.40.50.720">
    <property type="entry name" value="NAD(P)-binding Rossmann-like Domain"/>
    <property type="match status" value="1"/>
</dbReference>
<evidence type="ECO:0000313" key="13">
    <source>
        <dbReference type="EMBL" id="ADU63192.1"/>
    </source>
</evidence>
<reference evidence="14" key="1">
    <citation type="submission" date="2010-12" db="EMBL/GenBank/DDBJ databases">
        <title>Complete sequence of Desulfovibrio aespoeensis Aspo-2.</title>
        <authorList>
            <consortium name="US DOE Joint Genome Institute"/>
            <person name="Lucas S."/>
            <person name="Copeland A."/>
            <person name="Lapidus A."/>
            <person name="Cheng J.-F."/>
            <person name="Goodwin L."/>
            <person name="Pitluck S."/>
            <person name="Chertkov O."/>
            <person name="Misra M."/>
            <person name="Detter J.C."/>
            <person name="Han C."/>
            <person name="Tapia R."/>
            <person name="Land M."/>
            <person name="Hauser L."/>
            <person name="Kyrpides N."/>
            <person name="Ivanova N."/>
            <person name="Ovchinnikova G."/>
            <person name="Pedersen K."/>
            <person name="Jagevall S."/>
            <person name="Hazen T."/>
            <person name="Woyke T."/>
        </authorList>
    </citation>
    <scope>NUCLEOTIDE SEQUENCE [LARGE SCALE GENOMIC DNA]</scope>
    <source>
        <strain evidence="14">ATCC 700646 / DSM 10631 / Aspo-2</strain>
    </source>
</reference>
<feature type="domain" description="1-deoxy-D-xylulose 5-phosphate reductoisomerase N-terminal" evidence="10">
    <location>
        <begin position="21"/>
        <end position="148"/>
    </location>
</feature>
<dbReference type="KEGG" id="das:Daes_2186"/>
<evidence type="ECO:0000256" key="5">
    <source>
        <dbReference type="ARBA" id="ARBA00023002"/>
    </source>
</evidence>
<evidence type="ECO:0000259" key="10">
    <source>
        <dbReference type="Pfam" id="PF02670"/>
    </source>
</evidence>
<comment type="pathway">
    <text evidence="1 9">Isoprenoid biosynthesis; isopentenyl diphosphate biosynthesis via DXP pathway; isopentenyl diphosphate from 1-deoxy-D-xylulose 5-phosphate: step 1/6.</text>
</comment>
<dbReference type="InterPro" id="IPR036291">
    <property type="entry name" value="NAD(P)-bd_dom_sf"/>
</dbReference>
<feature type="binding site" evidence="9">
    <location>
        <position position="229"/>
    </location>
    <ligand>
        <name>1-deoxy-D-xylulose 5-phosphate</name>
        <dbReference type="ChEBI" id="CHEBI:57792"/>
    </ligand>
</feature>
<comment type="similarity">
    <text evidence="2 9">Belongs to the DXR family.</text>
</comment>
<evidence type="ECO:0000259" key="12">
    <source>
        <dbReference type="Pfam" id="PF13288"/>
    </source>
</evidence>
<dbReference type="EMBL" id="CP002431">
    <property type="protein sequence ID" value="ADU63192.1"/>
    <property type="molecule type" value="Genomic_DNA"/>
</dbReference>
<accession>E6VSU8</accession>
<keyword evidence="13" id="KW-0413">Isomerase</keyword>
<dbReference type="SUPFAM" id="SSF51735">
    <property type="entry name" value="NAD(P)-binding Rossmann-fold domains"/>
    <property type="match status" value="1"/>
</dbReference>
<feature type="domain" description="1-deoxy-D-xylulose 5-phosphate reductoisomerase C-terminal" evidence="11">
    <location>
        <begin position="162"/>
        <end position="246"/>
    </location>
</feature>
<gene>
    <name evidence="9" type="primary">dxr</name>
    <name evidence="13" type="ordered locus">Daes_2186</name>
</gene>
<proteinExistence type="inferred from homology"/>
<dbReference type="STRING" id="643562.Daes_2186"/>
<comment type="catalytic activity">
    <reaction evidence="8">
        <text>2-C-methyl-D-erythritol 4-phosphate + NADP(+) = 1-deoxy-D-xylulose 5-phosphate + NADPH + H(+)</text>
        <dbReference type="Rhea" id="RHEA:13717"/>
        <dbReference type="ChEBI" id="CHEBI:15378"/>
        <dbReference type="ChEBI" id="CHEBI:57783"/>
        <dbReference type="ChEBI" id="CHEBI:57792"/>
        <dbReference type="ChEBI" id="CHEBI:58262"/>
        <dbReference type="ChEBI" id="CHEBI:58349"/>
        <dbReference type="EC" id="1.1.1.267"/>
    </reaction>
    <physiologicalReaction direction="right-to-left" evidence="8">
        <dbReference type="Rhea" id="RHEA:13719"/>
    </physiologicalReaction>
</comment>
<dbReference type="EC" id="1.1.1.267" evidence="9"/>
<dbReference type="PANTHER" id="PTHR30525">
    <property type="entry name" value="1-DEOXY-D-XYLULOSE 5-PHOSPHATE REDUCTOISOMERASE"/>
    <property type="match status" value="1"/>
</dbReference>
<dbReference type="PIRSF" id="PIRSF006205">
    <property type="entry name" value="Dxp_reductismrs"/>
    <property type="match status" value="1"/>
</dbReference>
<dbReference type="Proteomes" id="UP000002191">
    <property type="component" value="Chromosome"/>
</dbReference>
<dbReference type="OrthoDB" id="9806546at2"/>
<feature type="binding site" evidence="9">
    <location>
        <position position="54"/>
    </location>
    <ligand>
        <name>NADPH</name>
        <dbReference type="ChEBI" id="CHEBI:57783"/>
    </ligand>
</feature>
<dbReference type="SUPFAM" id="SSF69055">
    <property type="entry name" value="1-deoxy-D-xylulose-5-phosphate reductoisomerase, C-terminal domain"/>
    <property type="match status" value="1"/>
</dbReference>
<dbReference type="Pfam" id="PF08436">
    <property type="entry name" value="DXP_redisom_C"/>
    <property type="match status" value="1"/>
</dbReference>
<dbReference type="InterPro" id="IPR026877">
    <property type="entry name" value="DXPR_C"/>
</dbReference>
<feature type="binding site" evidence="9">
    <location>
        <position position="166"/>
    </location>
    <ligand>
        <name>Mn(2+)</name>
        <dbReference type="ChEBI" id="CHEBI:29035"/>
    </ligand>
</feature>
<dbReference type="GO" id="GO:0070402">
    <property type="term" value="F:NADPH binding"/>
    <property type="evidence" value="ECO:0007669"/>
    <property type="project" value="InterPro"/>
</dbReference>
<dbReference type="UniPathway" id="UPA00056">
    <property type="reaction ID" value="UER00092"/>
</dbReference>
<keyword evidence="3 9" id="KW-0479">Metal-binding</keyword>
<evidence type="ECO:0000256" key="2">
    <source>
        <dbReference type="ARBA" id="ARBA00006825"/>
    </source>
</evidence>
<dbReference type="NCBIfam" id="TIGR00243">
    <property type="entry name" value="Dxr"/>
    <property type="match status" value="1"/>
</dbReference>
<dbReference type="RefSeq" id="WP_013515104.1">
    <property type="nucleotide sequence ID" value="NC_014844.1"/>
</dbReference>
<feature type="binding site" evidence="9">
    <location>
        <position position="222"/>
    </location>
    <ligand>
        <name>NADPH</name>
        <dbReference type="ChEBI" id="CHEBI:57783"/>
    </ligand>
</feature>
<keyword evidence="5 9" id="KW-0560">Oxidoreductase</keyword>
<feature type="binding site" evidence="9">
    <location>
        <position position="141"/>
    </location>
    <ligand>
        <name>1-deoxy-D-xylulose 5-phosphate</name>
        <dbReference type="ChEBI" id="CHEBI:57792"/>
    </ligand>
</feature>
<keyword evidence="6 9" id="KW-0464">Manganese</keyword>
<protein>
    <recommendedName>
        <fullName evidence="9">1-deoxy-D-xylulose 5-phosphate reductoisomerase</fullName>
        <shortName evidence="9">DXP reductoisomerase</shortName>
        <ecNumber evidence="9">1.1.1.267</ecNumber>
    </recommendedName>
    <alternativeName>
        <fullName evidence="9">1-deoxyxylulose-5-phosphate reductoisomerase</fullName>
    </alternativeName>
    <alternativeName>
        <fullName evidence="9">2-C-methyl-D-erythritol 4-phosphate synthase</fullName>
    </alternativeName>
</protein>
<feature type="binding site" evidence="9">
    <location>
        <position position="29"/>
    </location>
    <ligand>
        <name>NADPH</name>
        <dbReference type="ChEBI" id="CHEBI:57783"/>
    </ligand>
</feature>
<sequence length="414" mass="43905">MKTYISPWPQSASLPDFPRRVAVLGATGSIGASALKVMARHPDLFRVTALAGGRNGTLLAEQCARLKPRIVGVLDEQTRRDFLARLPAGYAPEVLVGPEAFTALASLDDVDVVLSSIVGAAGFAPTLAAARAGRMICLANKESLVLGGHIIRSACHASGAVILPVDSEHNALFQGLMGHGSDDEIARLILTASGGPFRGCDASALKGVTREQALAHPNWSMGAKISIDSATLMNKGLEVIEACHLYGLPVSMVHVVVHPQSIIHSLVEYVDGSQLAHLGMPDMQVPIAHCLAFPRRIEVDVPRLDLARVGSLTFEEPDLAAFPCLRLAREAFDAGPSHPVVLNAANEVAVAAFLDGRMGFADIPATIGNALDRHQPMDVSTPEAVLGLDRAVREEIRHALWPDADSCLSLSKPR</sequence>
<dbReference type="AlphaFoldDB" id="E6VSU8"/>
<feature type="domain" description="DXP reductoisomerase C-terminal" evidence="12">
    <location>
        <begin position="278"/>
        <end position="394"/>
    </location>
</feature>
<feature type="binding site" evidence="9">
    <location>
        <position position="238"/>
    </location>
    <ligand>
        <name>Mn(2+)</name>
        <dbReference type="ChEBI" id="CHEBI:29035"/>
    </ligand>
</feature>
<feature type="binding site" evidence="9">
    <location>
        <position position="216"/>
    </location>
    <ligand>
        <name>1-deoxy-D-xylulose 5-phosphate</name>
        <dbReference type="ChEBI" id="CHEBI:57792"/>
    </ligand>
</feature>
<dbReference type="HAMAP" id="MF_00183">
    <property type="entry name" value="DXP_reductoisom"/>
    <property type="match status" value="1"/>
</dbReference>
<dbReference type="Pfam" id="PF13288">
    <property type="entry name" value="DXPR_C"/>
    <property type="match status" value="1"/>
</dbReference>
<dbReference type="GO" id="GO:0051484">
    <property type="term" value="P:isopentenyl diphosphate biosynthetic process, methylerythritol 4-phosphate pathway involved in terpenoid biosynthetic process"/>
    <property type="evidence" value="ECO:0007669"/>
    <property type="project" value="TreeGrafter"/>
</dbReference>
<organism evidence="13 14">
    <name type="scientific">Pseudodesulfovibrio aespoeensis (strain ATCC 700646 / DSM 10631 / Aspo-2)</name>
    <name type="common">Desulfovibrio aespoeensis</name>
    <dbReference type="NCBI Taxonomy" id="643562"/>
    <lineage>
        <taxon>Bacteria</taxon>
        <taxon>Pseudomonadati</taxon>
        <taxon>Thermodesulfobacteriota</taxon>
        <taxon>Desulfovibrionia</taxon>
        <taxon>Desulfovibrionales</taxon>
        <taxon>Desulfovibrionaceae</taxon>
    </lineage>
</organism>
<feature type="binding site" evidence="9">
    <location>
        <position position="27"/>
    </location>
    <ligand>
        <name>NADPH</name>
        <dbReference type="ChEBI" id="CHEBI:57783"/>
    </ligand>
</feature>
<dbReference type="SUPFAM" id="SSF55347">
    <property type="entry name" value="Glyceraldehyde-3-phosphate dehydrogenase-like, C-terminal domain"/>
    <property type="match status" value="1"/>
</dbReference>
<feature type="binding site" evidence="9">
    <location>
        <position position="28"/>
    </location>
    <ligand>
        <name>NADPH</name>
        <dbReference type="ChEBI" id="CHEBI:57783"/>
    </ligand>
</feature>
<keyword evidence="4 9" id="KW-0521">NADP</keyword>
<dbReference type="InterPro" id="IPR013644">
    <property type="entry name" value="DXP_reductoisomerase_C"/>
</dbReference>
<feature type="binding site" evidence="9">
    <location>
        <position position="55"/>
    </location>
    <ligand>
        <name>NADPH</name>
        <dbReference type="ChEBI" id="CHEBI:57783"/>
    </ligand>
</feature>
<dbReference type="Pfam" id="PF02670">
    <property type="entry name" value="DXP_reductoisom"/>
    <property type="match status" value="1"/>
</dbReference>
<dbReference type="PANTHER" id="PTHR30525:SF0">
    <property type="entry name" value="1-DEOXY-D-XYLULOSE 5-PHOSPHATE REDUCTOISOMERASE, CHLOROPLASTIC"/>
    <property type="match status" value="1"/>
</dbReference>
<feature type="binding site" evidence="9">
    <location>
        <position position="235"/>
    </location>
    <ligand>
        <name>1-deoxy-D-xylulose 5-phosphate</name>
        <dbReference type="ChEBI" id="CHEBI:57792"/>
    </ligand>
</feature>
<feature type="binding site" evidence="9">
    <location>
        <position position="140"/>
    </location>
    <ligand>
        <name>NADPH</name>
        <dbReference type="ChEBI" id="CHEBI:57783"/>
    </ligand>
</feature>
<feature type="binding site" evidence="9">
    <location>
        <position position="167"/>
    </location>
    <ligand>
        <name>1-deoxy-D-xylulose 5-phosphate</name>
        <dbReference type="ChEBI" id="CHEBI:57792"/>
    </ligand>
</feature>
<feature type="binding site" evidence="9">
    <location>
        <position position="193"/>
    </location>
    <ligand>
        <name>1-deoxy-D-xylulose 5-phosphate</name>
        <dbReference type="ChEBI" id="CHEBI:57792"/>
    </ligand>
</feature>
<evidence type="ECO:0000256" key="3">
    <source>
        <dbReference type="ARBA" id="ARBA00022723"/>
    </source>
</evidence>
<feature type="binding site" evidence="9">
    <location>
        <position position="168"/>
    </location>
    <ligand>
        <name>1-deoxy-D-xylulose 5-phosphate</name>
        <dbReference type="ChEBI" id="CHEBI:57792"/>
    </ligand>
</feature>